<proteinExistence type="predicted"/>
<dbReference type="Proteomes" id="UP000594364">
    <property type="component" value="Chromosome 4"/>
</dbReference>
<keyword evidence="1" id="KW-0436">Ligase</keyword>
<dbReference type="PANTHER" id="PTHR45527">
    <property type="entry name" value="NONRIBOSOMAL PEPTIDE SYNTHETASE"/>
    <property type="match status" value="1"/>
</dbReference>
<gene>
    <name evidence="3" type="ORF">C2857_004715</name>
</gene>
<evidence type="ECO:0000256" key="1">
    <source>
        <dbReference type="ARBA" id="ARBA00022598"/>
    </source>
</evidence>
<dbReference type="GO" id="GO:0016874">
    <property type="term" value="F:ligase activity"/>
    <property type="evidence" value="ECO:0007669"/>
    <property type="project" value="UniProtKB-KW"/>
</dbReference>
<dbReference type="SUPFAM" id="SSF52777">
    <property type="entry name" value="CoA-dependent acyltransferases"/>
    <property type="match status" value="1"/>
</dbReference>
<dbReference type="GO" id="GO:0044550">
    <property type="term" value="P:secondary metabolite biosynthetic process"/>
    <property type="evidence" value="ECO:0007669"/>
    <property type="project" value="TreeGrafter"/>
</dbReference>
<reference evidence="3 4" key="1">
    <citation type="journal article" date="2018" name="PLoS Genet.">
        <title>Repeat elements organise 3D genome structure and mediate transcription in the filamentous fungus Epichloe festucae.</title>
        <authorList>
            <person name="Winter D.J."/>
            <person name="Ganley A.R.D."/>
            <person name="Young C.A."/>
            <person name="Liachko I."/>
            <person name="Schardl C.L."/>
            <person name="Dupont P.Y."/>
            <person name="Berry D."/>
            <person name="Ram A."/>
            <person name="Scott B."/>
            <person name="Cox M.P."/>
        </authorList>
    </citation>
    <scope>NUCLEOTIDE SEQUENCE [LARGE SCALE GENOMIC DNA]</scope>
    <source>
        <strain evidence="3 4">Fl1</strain>
    </source>
</reference>
<dbReference type="GO" id="GO:0031177">
    <property type="term" value="F:phosphopantetheine binding"/>
    <property type="evidence" value="ECO:0007669"/>
    <property type="project" value="TreeGrafter"/>
</dbReference>
<evidence type="ECO:0000313" key="4">
    <source>
        <dbReference type="Proteomes" id="UP000594364"/>
    </source>
</evidence>
<dbReference type="Gene3D" id="3.30.559.30">
    <property type="entry name" value="Nonribosomal peptide synthetase, condensation domain"/>
    <property type="match status" value="1"/>
</dbReference>
<protein>
    <submittedName>
        <fullName evidence="3">Uncharacterized protein</fullName>
    </submittedName>
</protein>
<dbReference type="GO" id="GO:0005737">
    <property type="term" value="C:cytoplasm"/>
    <property type="evidence" value="ECO:0007669"/>
    <property type="project" value="TreeGrafter"/>
</dbReference>
<sequence>MLICRLNFAADEKVDDVIKKAHDQVLEDLVFQHCSLADIQHALNIPSRQALFNTIVSFHRNEEMGADEDAVNPTVEITELDSEHPTEYDLALNIGYGTEEVVLSLTCRSLSRSEKESVTSLLRSNVIALTTQDMSAESKTPKRLSDLDKCSSPDLYKLWEWNKTAFETVDGLVHDIFPWLQHEIGQMP</sequence>
<organism evidence="3 4">
    <name type="scientific">Epichloe festucae (strain Fl1)</name>
    <dbReference type="NCBI Taxonomy" id="877507"/>
    <lineage>
        <taxon>Eukaryota</taxon>
        <taxon>Fungi</taxon>
        <taxon>Dikarya</taxon>
        <taxon>Ascomycota</taxon>
        <taxon>Pezizomycotina</taxon>
        <taxon>Sordariomycetes</taxon>
        <taxon>Hypocreomycetidae</taxon>
        <taxon>Hypocreales</taxon>
        <taxon>Clavicipitaceae</taxon>
        <taxon>Epichloe</taxon>
    </lineage>
</organism>
<dbReference type="GO" id="GO:0043041">
    <property type="term" value="P:amino acid activation for nonribosomal peptide biosynthetic process"/>
    <property type="evidence" value="ECO:0007669"/>
    <property type="project" value="TreeGrafter"/>
</dbReference>
<dbReference type="OrthoDB" id="10542523at2759"/>
<keyword evidence="4" id="KW-1185">Reference proteome</keyword>
<accession>A0A7S9KVC5</accession>
<name>A0A7S9KVC5_EPIFF</name>
<evidence type="ECO:0000313" key="3">
    <source>
        <dbReference type="EMBL" id="QPH06327.1"/>
    </source>
</evidence>
<dbReference type="PANTHER" id="PTHR45527:SF16">
    <property type="entry name" value="NONRIBOSOMAL PEPTIDE SYNTHASE ATNA-RELATED"/>
    <property type="match status" value="1"/>
</dbReference>
<keyword evidence="2" id="KW-0808">Transferase</keyword>
<dbReference type="EMBL" id="CP031388">
    <property type="protein sequence ID" value="QPH06327.1"/>
    <property type="molecule type" value="Genomic_DNA"/>
</dbReference>
<evidence type="ECO:0000256" key="2">
    <source>
        <dbReference type="ARBA" id="ARBA00022679"/>
    </source>
</evidence>
<dbReference type="AlphaFoldDB" id="A0A7S9KVC5"/>